<gene>
    <name evidence="1" type="ORF">dnm_071690</name>
</gene>
<dbReference type="AlphaFoldDB" id="A0A975BTR5"/>
<proteinExistence type="predicted"/>
<evidence type="ECO:0000313" key="1">
    <source>
        <dbReference type="EMBL" id="QTA91104.1"/>
    </source>
</evidence>
<reference evidence="1" key="1">
    <citation type="journal article" date="2021" name="Microb. Physiol.">
        <title>Proteogenomic Insights into the Physiology of Marine, Sulfate-Reducing, Filamentous Desulfonema limicola and Desulfonema magnum.</title>
        <authorList>
            <person name="Schnaars V."/>
            <person name="Wohlbrand L."/>
            <person name="Scheve S."/>
            <person name="Hinrichs C."/>
            <person name="Reinhardt R."/>
            <person name="Rabus R."/>
        </authorList>
    </citation>
    <scope>NUCLEOTIDE SEQUENCE</scope>
    <source>
        <strain evidence="1">4be13</strain>
    </source>
</reference>
<dbReference type="Proteomes" id="UP000663722">
    <property type="component" value="Chromosome"/>
</dbReference>
<dbReference type="KEGG" id="dmm:dnm_071690"/>
<evidence type="ECO:0000313" key="2">
    <source>
        <dbReference type="Proteomes" id="UP000663722"/>
    </source>
</evidence>
<sequence>MIFTRAGFMITAENFVGNPGDKTLYGESPGCSSRFAAAPPSPTAYL</sequence>
<name>A0A975BTR5_9BACT</name>
<organism evidence="1 2">
    <name type="scientific">Desulfonema magnum</name>
    <dbReference type="NCBI Taxonomy" id="45655"/>
    <lineage>
        <taxon>Bacteria</taxon>
        <taxon>Pseudomonadati</taxon>
        <taxon>Thermodesulfobacteriota</taxon>
        <taxon>Desulfobacteria</taxon>
        <taxon>Desulfobacterales</taxon>
        <taxon>Desulfococcaceae</taxon>
        <taxon>Desulfonema</taxon>
    </lineage>
</organism>
<dbReference type="EMBL" id="CP061800">
    <property type="protein sequence ID" value="QTA91104.1"/>
    <property type="molecule type" value="Genomic_DNA"/>
</dbReference>
<accession>A0A975BTR5</accession>
<keyword evidence="2" id="KW-1185">Reference proteome</keyword>
<protein>
    <submittedName>
        <fullName evidence="1">Uncharacterized protein</fullName>
    </submittedName>
</protein>